<keyword evidence="2" id="KW-1133">Transmembrane helix</keyword>
<dbReference type="STRING" id="1229662.W3WRQ8"/>
<dbReference type="OrthoDB" id="186626at2759"/>
<dbReference type="SUPFAM" id="SSF56059">
    <property type="entry name" value="Glutathione synthetase ATP-binding domain-like"/>
    <property type="match status" value="1"/>
</dbReference>
<evidence type="ECO:0000259" key="3">
    <source>
        <dbReference type="PROSITE" id="PS50975"/>
    </source>
</evidence>
<keyword evidence="2" id="KW-0812">Transmembrane</keyword>
<dbReference type="GO" id="GO:0046872">
    <property type="term" value="F:metal ion binding"/>
    <property type="evidence" value="ECO:0007669"/>
    <property type="project" value="InterPro"/>
</dbReference>
<keyword evidence="5" id="KW-1185">Reference proteome</keyword>
<protein>
    <recommendedName>
        <fullName evidence="3">ATP-grasp domain-containing protein</fullName>
    </recommendedName>
</protein>
<feature type="domain" description="ATP-grasp" evidence="3">
    <location>
        <begin position="186"/>
        <end position="396"/>
    </location>
</feature>
<dbReference type="EMBL" id="KI912118">
    <property type="protein sequence ID" value="ETS75817.1"/>
    <property type="molecule type" value="Genomic_DNA"/>
</dbReference>
<evidence type="ECO:0000313" key="4">
    <source>
        <dbReference type="EMBL" id="ETS75817.1"/>
    </source>
</evidence>
<evidence type="ECO:0000256" key="1">
    <source>
        <dbReference type="PROSITE-ProRule" id="PRU00409"/>
    </source>
</evidence>
<feature type="transmembrane region" description="Helical" evidence="2">
    <location>
        <begin position="12"/>
        <end position="36"/>
    </location>
</feature>
<keyword evidence="1" id="KW-0547">Nucleotide-binding</keyword>
<dbReference type="AlphaFoldDB" id="W3WRQ8"/>
<evidence type="ECO:0000313" key="5">
    <source>
        <dbReference type="Proteomes" id="UP000030651"/>
    </source>
</evidence>
<proteinExistence type="predicted"/>
<dbReference type="InterPro" id="IPR036291">
    <property type="entry name" value="NAD(P)-bd_dom_sf"/>
</dbReference>
<dbReference type="SUPFAM" id="SSF51735">
    <property type="entry name" value="NAD(P)-binding Rossmann-fold domains"/>
    <property type="match status" value="1"/>
</dbReference>
<keyword evidence="2" id="KW-0472">Membrane</keyword>
<evidence type="ECO:0000256" key="2">
    <source>
        <dbReference type="SAM" id="Phobius"/>
    </source>
</evidence>
<dbReference type="InterPro" id="IPR011761">
    <property type="entry name" value="ATP-grasp"/>
</dbReference>
<dbReference type="GeneID" id="19277774"/>
<sequence length="520" mass="58578">MIRMGLYSATRSLALVAVSVILAPWSIALALLVIFFRPWASMLGSSRYPKPKCLSPVRSRTVLVTGVGMAKGLTIARAFYLQGHRVVGADFENQAIPCSGRYSKGLSKFRSMKSPSSSVQSSRSYVQQMLRIVREEDVDLWVSCSGVASALEDAKAKELIERETRCKCIQFGVQETETLHEKDLFMREAHRLGLPVPETHNLTCPDDALNILLKFHGMSPARKFILKTVGVDDANRGNMTLLPLDTKEATKRYISRLSISPQRPWILQEFITGGEEYCTHALIVRGEVKCFVACPSAELLMHYRALEPQSALSRAMLAFTREYIFRSPNSEQFTGHLSFDFMVRDSAVDEHTIERSLYAIECNPRAHTAVTLFAQQQHGSGGDGAATTSAMVKAYLSALEETPESYAHVLKQNGLREEMIVFPPKSTLPRFWIAHDLFTLVLQPILNFVAGQKSVHQLFCCLTEFLIHVLTWKEGTFEVWDPWPAVVLYHVYWPLTILSAWWRGDDWSRVNVSTTKMFAC</sequence>
<name>W3WRQ8_PESFW</name>
<accession>W3WRQ8</accession>
<reference evidence="5" key="1">
    <citation type="journal article" date="2015" name="BMC Genomics">
        <title>Genomic and transcriptomic analysis of the endophytic fungus Pestalotiopsis fici reveals its lifestyle and high potential for synthesis of natural products.</title>
        <authorList>
            <person name="Wang X."/>
            <person name="Zhang X."/>
            <person name="Liu L."/>
            <person name="Xiang M."/>
            <person name="Wang W."/>
            <person name="Sun X."/>
            <person name="Che Y."/>
            <person name="Guo L."/>
            <person name="Liu G."/>
            <person name="Guo L."/>
            <person name="Wang C."/>
            <person name="Yin W.B."/>
            <person name="Stadler M."/>
            <person name="Zhang X."/>
            <person name="Liu X."/>
        </authorList>
    </citation>
    <scope>NUCLEOTIDE SEQUENCE [LARGE SCALE GENOMIC DNA]</scope>
    <source>
        <strain evidence="5">W106-1 / CGMCC3.15140</strain>
    </source>
</reference>
<dbReference type="InParanoid" id="W3WRQ8"/>
<dbReference type="RefSeq" id="XP_007839533.1">
    <property type="nucleotide sequence ID" value="XM_007841342.1"/>
</dbReference>
<dbReference type="Gene3D" id="3.40.50.20">
    <property type="match status" value="1"/>
</dbReference>
<dbReference type="OMA" id="CNPRTHS"/>
<dbReference type="KEGG" id="pfy:PFICI_12761"/>
<dbReference type="GO" id="GO:0005524">
    <property type="term" value="F:ATP binding"/>
    <property type="evidence" value="ECO:0007669"/>
    <property type="project" value="UniProtKB-UniRule"/>
</dbReference>
<dbReference type="PROSITE" id="PS50975">
    <property type="entry name" value="ATP_GRASP"/>
    <property type="match status" value="1"/>
</dbReference>
<dbReference type="eggNOG" id="ENOG502RZZG">
    <property type="taxonomic scope" value="Eukaryota"/>
</dbReference>
<organism evidence="4 5">
    <name type="scientific">Pestalotiopsis fici (strain W106-1 / CGMCC3.15140)</name>
    <dbReference type="NCBI Taxonomy" id="1229662"/>
    <lineage>
        <taxon>Eukaryota</taxon>
        <taxon>Fungi</taxon>
        <taxon>Dikarya</taxon>
        <taxon>Ascomycota</taxon>
        <taxon>Pezizomycotina</taxon>
        <taxon>Sordariomycetes</taxon>
        <taxon>Xylariomycetidae</taxon>
        <taxon>Amphisphaeriales</taxon>
        <taxon>Sporocadaceae</taxon>
        <taxon>Pestalotiopsis</taxon>
    </lineage>
</organism>
<dbReference type="HOGENOM" id="CLU_026180_1_0_1"/>
<dbReference type="Proteomes" id="UP000030651">
    <property type="component" value="Unassembled WGS sequence"/>
</dbReference>
<gene>
    <name evidence="4" type="ORF">PFICI_12761</name>
</gene>
<keyword evidence="1" id="KW-0067">ATP-binding</keyword>